<dbReference type="AlphaFoldDB" id="A0A8C9SJB1"/>
<reference evidence="1 2" key="1">
    <citation type="submission" date="2019-04" db="EMBL/GenBank/DDBJ databases">
        <authorList>
            <consortium name="Wellcome Sanger Institute Data Sharing"/>
        </authorList>
    </citation>
    <scope>NUCLEOTIDE SEQUENCE [LARGE SCALE GENOMIC DNA]</scope>
</reference>
<dbReference type="Ensembl" id="ENSSFOT00015078106.1">
    <property type="protein sequence ID" value="ENSSFOP00015038488.1"/>
    <property type="gene ID" value="ENSSFOG00015024295.1"/>
</dbReference>
<dbReference type="Proteomes" id="UP000694397">
    <property type="component" value="Chromosome 10"/>
</dbReference>
<protein>
    <submittedName>
        <fullName evidence="1">Uncharacterized protein</fullName>
    </submittedName>
</protein>
<organism evidence="1 2">
    <name type="scientific">Scleropages formosus</name>
    <name type="common">Asian bonytongue</name>
    <name type="synonym">Osteoglossum formosum</name>
    <dbReference type="NCBI Taxonomy" id="113540"/>
    <lineage>
        <taxon>Eukaryota</taxon>
        <taxon>Metazoa</taxon>
        <taxon>Chordata</taxon>
        <taxon>Craniata</taxon>
        <taxon>Vertebrata</taxon>
        <taxon>Euteleostomi</taxon>
        <taxon>Actinopterygii</taxon>
        <taxon>Neopterygii</taxon>
        <taxon>Teleostei</taxon>
        <taxon>Osteoglossocephala</taxon>
        <taxon>Osteoglossomorpha</taxon>
        <taxon>Osteoglossiformes</taxon>
        <taxon>Osteoglossidae</taxon>
        <taxon>Scleropages</taxon>
    </lineage>
</organism>
<evidence type="ECO:0000313" key="2">
    <source>
        <dbReference type="Proteomes" id="UP000694397"/>
    </source>
</evidence>
<dbReference type="OrthoDB" id="9836385at2759"/>
<reference evidence="1" key="3">
    <citation type="submission" date="2025-09" db="UniProtKB">
        <authorList>
            <consortium name="Ensembl"/>
        </authorList>
    </citation>
    <scope>IDENTIFICATION</scope>
</reference>
<keyword evidence="2" id="KW-1185">Reference proteome</keyword>
<accession>A0A8C9SJB1</accession>
<sequence length="100" mass="11783">QKNLDRKPKRLNNIFITSFTCAPCTSFSCTIQRNIFIDYFLNAGFFNSLIVETHFFKQKLHLERDSTTSHIFTSLDKMLWSLCGQHFLFKKELALGMLQR</sequence>
<evidence type="ECO:0000313" key="1">
    <source>
        <dbReference type="Ensembl" id="ENSSFOP00015038488.1"/>
    </source>
</evidence>
<reference evidence="1" key="2">
    <citation type="submission" date="2025-08" db="UniProtKB">
        <authorList>
            <consortium name="Ensembl"/>
        </authorList>
    </citation>
    <scope>IDENTIFICATION</scope>
</reference>
<proteinExistence type="predicted"/>
<name>A0A8C9SJB1_SCLFO</name>